<proteinExistence type="predicted"/>
<sequence length="147" mass="16539">MDKIDWAKEHILKIGNETVYDIANVKQLRDRIEPWLTAIFQSEHLSLLAGTGLVIATTKLASTPCQSMGRIEFNTFKEKIEAAADEQAKSFDRGEANVEDDFRAAIELYQGLLISDDTQAAVLRTEIDVNLFNFIKTVLKAERLPIV</sequence>
<name>A0A933MJH7_UNCT6</name>
<protein>
    <submittedName>
        <fullName evidence="1">Uncharacterized protein</fullName>
    </submittedName>
</protein>
<dbReference type="AlphaFoldDB" id="A0A933MJH7"/>
<comment type="caution">
    <text evidence="1">The sequence shown here is derived from an EMBL/GenBank/DDBJ whole genome shotgun (WGS) entry which is preliminary data.</text>
</comment>
<organism evidence="1 2">
    <name type="scientific">candidate division TA06 bacterium</name>
    <dbReference type="NCBI Taxonomy" id="2250710"/>
    <lineage>
        <taxon>Bacteria</taxon>
        <taxon>Bacteria division TA06</taxon>
    </lineage>
</organism>
<reference evidence="1" key="1">
    <citation type="submission" date="2020-07" db="EMBL/GenBank/DDBJ databases">
        <title>Huge and variable diversity of episymbiotic CPR bacteria and DPANN archaea in groundwater ecosystems.</title>
        <authorList>
            <person name="He C.Y."/>
            <person name="Keren R."/>
            <person name="Whittaker M."/>
            <person name="Farag I.F."/>
            <person name="Doudna J."/>
            <person name="Cate J.H.D."/>
            <person name="Banfield J.F."/>
        </authorList>
    </citation>
    <scope>NUCLEOTIDE SEQUENCE</scope>
    <source>
        <strain evidence="1">NC_groundwater_1520_Pr4_B-0.1um_53_5</strain>
    </source>
</reference>
<evidence type="ECO:0000313" key="2">
    <source>
        <dbReference type="Proteomes" id="UP000736328"/>
    </source>
</evidence>
<accession>A0A933MJH7</accession>
<dbReference type="Proteomes" id="UP000736328">
    <property type="component" value="Unassembled WGS sequence"/>
</dbReference>
<dbReference type="EMBL" id="JACQXR010000022">
    <property type="protein sequence ID" value="MBI4725973.1"/>
    <property type="molecule type" value="Genomic_DNA"/>
</dbReference>
<evidence type="ECO:0000313" key="1">
    <source>
        <dbReference type="EMBL" id="MBI4725973.1"/>
    </source>
</evidence>
<gene>
    <name evidence="1" type="ORF">HY768_01905</name>
</gene>